<comment type="caution">
    <text evidence="7">The sequence shown here is derived from an EMBL/GenBank/DDBJ whole genome shotgun (WGS) entry which is preliminary data.</text>
</comment>
<reference evidence="7" key="1">
    <citation type="submission" date="2022-07" db="EMBL/GenBank/DDBJ databases">
        <title>Genome analysis of Parmales, a sister group of diatoms, reveals the evolutionary specialization of diatoms from phago-mixotrophs to photoautotrophs.</title>
        <authorList>
            <person name="Ban H."/>
            <person name="Sato S."/>
            <person name="Yoshikawa S."/>
            <person name="Kazumasa Y."/>
            <person name="Nakamura Y."/>
            <person name="Ichinomiya M."/>
            <person name="Saitoh K."/>
            <person name="Sato N."/>
            <person name="Blanc-Mathieu R."/>
            <person name="Endo H."/>
            <person name="Kuwata A."/>
            <person name="Ogata H."/>
        </authorList>
    </citation>
    <scope>NUCLEOTIDE SEQUENCE</scope>
</reference>
<dbReference type="SUPFAM" id="SSF52540">
    <property type="entry name" value="P-loop containing nucleoside triphosphate hydrolases"/>
    <property type="match status" value="1"/>
</dbReference>
<protein>
    <recommendedName>
        <fullName evidence="6">Adenylate kinase active site lid domain-containing protein</fullName>
    </recommendedName>
</protein>
<dbReference type="HAMAP" id="MF_00235">
    <property type="entry name" value="Adenylate_kinase_Adk"/>
    <property type="match status" value="1"/>
</dbReference>
<dbReference type="InterPro" id="IPR036193">
    <property type="entry name" value="ADK_active_lid_dom_sf"/>
</dbReference>
<dbReference type="Pfam" id="PF05191">
    <property type="entry name" value="ADK_lid"/>
    <property type="match status" value="1"/>
</dbReference>
<dbReference type="Gene3D" id="3.40.50.300">
    <property type="entry name" value="P-loop containing nucleotide triphosphate hydrolases"/>
    <property type="match status" value="1"/>
</dbReference>
<feature type="domain" description="Adenylate kinase active site lid" evidence="6">
    <location>
        <begin position="145"/>
        <end position="180"/>
    </location>
</feature>
<evidence type="ECO:0000256" key="5">
    <source>
        <dbReference type="RuleBase" id="RU003330"/>
    </source>
</evidence>
<comment type="similarity">
    <text evidence="1 5">Belongs to the adenylate kinase family.</text>
</comment>
<accession>A0A9W7E211</accession>
<keyword evidence="4 5" id="KW-0418">Kinase</keyword>
<evidence type="ECO:0000256" key="1">
    <source>
        <dbReference type="ARBA" id="ARBA00007220"/>
    </source>
</evidence>
<dbReference type="InterPro" id="IPR006259">
    <property type="entry name" value="Adenyl_kin_sub"/>
</dbReference>
<dbReference type="FunFam" id="3.40.50.300:FF:000106">
    <property type="entry name" value="Adenylate kinase mitochondrial"/>
    <property type="match status" value="1"/>
</dbReference>
<evidence type="ECO:0000256" key="2">
    <source>
        <dbReference type="ARBA" id="ARBA00022679"/>
    </source>
</evidence>
<sequence length="232" mass="25432">MLRSLSTIGSKLPFAKQSVRHATYLILGKPGGGKGTISKKILASHEGFVHISTGDILREEVNKGSEIGLKAKGIMESGGLLPDDLMVDLVSSSISSLPTPPKHLLLDGFPRTMPQAVALDAVVPVEHVISLDIPNSVIVERTSDRWLSPSTNKVYSYSYQPPKVHGKCDDTGEDLVQREDDKPESVLRRLETYDEMTKPLNDYYSEKGILEGFDGETSDVIFGKVTKWLDGH</sequence>
<dbReference type="InterPro" id="IPR033690">
    <property type="entry name" value="Adenylat_kinase_CS"/>
</dbReference>
<dbReference type="OrthoDB" id="439792at2759"/>
<dbReference type="AlphaFoldDB" id="A0A9W7E211"/>
<dbReference type="SUPFAM" id="SSF57774">
    <property type="entry name" value="Microbial and mitochondrial ADK, insert 'zinc finger' domain"/>
    <property type="match status" value="1"/>
</dbReference>
<dbReference type="EMBL" id="BRXZ01003836">
    <property type="protein sequence ID" value="GMH62943.1"/>
    <property type="molecule type" value="Genomic_DNA"/>
</dbReference>
<dbReference type="InterPro" id="IPR000850">
    <property type="entry name" value="Adenylat/UMP-CMP_kin"/>
</dbReference>
<evidence type="ECO:0000313" key="8">
    <source>
        <dbReference type="Proteomes" id="UP001165082"/>
    </source>
</evidence>
<dbReference type="InterPro" id="IPR027417">
    <property type="entry name" value="P-loop_NTPase"/>
</dbReference>
<dbReference type="Proteomes" id="UP001165082">
    <property type="component" value="Unassembled WGS sequence"/>
</dbReference>
<evidence type="ECO:0000256" key="3">
    <source>
        <dbReference type="ARBA" id="ARBA00022741"/>
    </source>
</evidence>
<dbReference type="NCBIfam" id="TIGR01351">
    <property type="entry name" value="adk"/>
    <property type="match status" value="1"/>
</dbReference>
<dbReference type="GO" id="GO:0004017">
    <property type="term" value="F:AMP kinase activity"/>
    <property type="evidence" value="ECO:0007669"/>
    <property type="project" value="InterPro"/>
</dbReference>
<proteinExistence type="inferred from homology"/>
<evidence type="ECO:0000313" key="7">
    <source>
        <dbReference type="EMBL" id="GMH62943.1"/>
    </source>
</evidence>
<evidence type="ECO:0000259" key="6">
    <source>
        <dbReference type="Pfam" id="PF05191"/>
    </source>
</evidence>
<keyword evidence="2 5" id="KW-0808">Transferase</keyword>
<dbReference type="CDD" id="cd01428">
    <property type="entry name" value="ADK"/>
    <property type="match status" value="1"/>
</dbReference>
<dbReference type="Pfam" id="PF00406">
    <property type="entry name" value="ADK"/>
    <property type="match status" value="1"/>
</dbReference>
<organism evidence="7 8">
    <name type="scientific">Triparma retinervis</name>
    <dbReference type="NCBI Taxonomy" id="2557542"/>
    <lineage>
        <taxon>Eukaryota</taxon>
        <taxon>Sar</taxon>
        <taxon>Stramenopiles</taxon>
        <taxon>Ochrophyta</taxon>
        <taxon>Bolidophyceae</taxon>
        <taxon>Parmales</taxon>
        <taxon>Triparmaceae</taxon>
        <taxon>Triparma</taxon>
    </lineage>
</organism>
<dbReference type="GO" id="GO:0005524">
    <property type="term" value="F:ATP binding"/>
    <property type="evidence" value="ECO:0007669"/>
    <property type="project" value="InterPro"/>
</dbReference>
<gene>
    <name evidence="7" type="ORF">TrRE_jg5125</name>
</gene>
<dbReference type="PROSITE" id="PS00113">
    <property type="entry name" value="ADENYLATE_KINASE"/>
    <property type="match status" value="1"/>
</dbReference>
<dbReference type="InterPro" id="IPR007862">
    <property type="entry name" value="Adenylate_kinase_lid-dom"/>
</dbReference>
<keyword evidence="8" id="KW-1185">Reference proteome</keyword>
<keyword evidence="3" id="KW-0547">Nucleotide-binding</keyword>
<name>A0A9W7E211_9STRA</name>
<evidence type="ECO:0000256" key="4">
    <source>
        <dbReference type="ARBA" id="ARBA00022777"/>
    </source>
</evidence>
<dbReference type="PRINTS" id="PR00094">
    <property type="entry name" value="ADENYLTKNASE"/>
</dbReference>
<dbReference type="PANTHER" id="PTHR23359">
    <property type="entry name" value="NUCLEOTIDE KINASE"/>
    <property type="match status" value="1"/>
</dbReference>